<dbReference type="InterPro" id="IPR016024">
    <property type="entry name" value="ARM-type_fold"/>
</dbReference>
<dbReference type="InterPro" id="IPR057546">
    <property type="entry name" value="HEAT_GCN1"/>
</dbReference>
<sequence length="876" mass="99992">MDLTNALEKSLSTDTLLSRLGQKILENNLQANFQEYVKTLSDVINRETYGFPLRAAAAIKLRRALISSDDFRCLEAQHRWSLIQDCIRQYIIKNLLASLVTDETIPSVVAECLAAVGCAEFGACGKSWQSLMTILIDDSLSVKSTKMLQAASLDAIGYICRDLHDWNRQSDLVIKVSAEVHQSICNGLKQQDSKHARLAAINALNNALNWIVTLSMIKESDKQELMQLICETASSDSPAIKICAVNCLTYILADFYDSMHCTLDEELFDIIVEAMTHQKYQVLVAGTKLCNKVCYLESCLFKQRWHAAYPMRKERFFSDSRLLQQLTIITELLEIYGEKDEDNVRETLEHCLTSLVLCYDDSFVRKYVANFVEDNVYHPNWQYRNAAIRMFSSLVTDEMVDLQVLLNETVRLLIEMLSDCSCEVKAAAAHVISKVFDHVVDSSVFEPNLEALLNGLMRALNEKPLVASYVCHAFARFAVAVRTFDVETCFNITCFYDMFPQIIRKLLDTINRVDADNDLRMAACHALDCLLDHCSKCCYTIVLKSAEIVLKKLQSLQHQLEAVLMCSKHNHLISVLCITLKLFLKNLRPEDSRPICFKAMNVLVHIFCTKSFDMDCVDEKVLLAFTTFVKMLGRVFNHYLAQFRPCLFAALRSSKKYSLLAAVNLTATICQAVGCKFYLCCDELVPILLDILQNVNTDRHLMHTTLSAMGILAQVSGPYFRKFLRSVLQTVVKMQSKLDEVHLEKIVYERGYNLCEMHKHFLRVYVGLVQSMKNDHKTLKSLKLLLKPNLMNMINVIIHIMETRSYLTIYEVTWMEMLSNLCAHFSNEVLPRMDTQAIECFLVHARNSKNQRAKKQSLFINEQLQKLKTSSLISIV</sequence>
<name>T1JHU0_STRMM</name>
<dbReference type="InterPro" id="IPR058584">
    <property type="entry name" value="IMB1_TNPO1-like_TPR"/>
</dbReference>
<dbReference type="GO" id="GO:0031267">
    <property type="term" value="F:small GTPase binding"/>
    <property type="evidence" value="ECO:0007669"/>
    <property type="project" value="InterPro"/>
</dbReference>
<evidence type="ECO:0000313" key="8">
    <source>
        <dbReference type="Proteomes" id="UP000014500"/>
    </source>
</evidence>
<dbReference type="EnsemblMetazoa" id="SMAR013421-RA">
    <property type="protein sequence ID" value="SMAR013421-PA"/>
    <property type="gene ID" value="SMAR013421"/>
</dbReference>
<dbReference type="InterPro" id="IPR011989">
    <property type="entry name" value="ARM-like"/>
</dbReference>
<reference evidence="8" key="1">
    <citation type="submission" date="2011-05" db="EMBL/GenBank/DDBJ databases">
        <authorList>
            <person name="Richards S.R."/>
            <person name="Qu J."/>
            <person name="Jiang H."/>
            <person name="Jhangiani S.N."/>
            <person name="Agravi P."/>
            <person name="Goodspeed R."/>
            <person name="Gross S."/>
            <person name="Mandapat C."/>
            <person name="Jackson L."/>
            <person name="Mathew T."/>
            <person name="Pu L."/>
            <person name="Thornton R."/>
            <person name="Saada N."/>
            <person name="Wilczek-Boney K.B."/>
            <person name="Lee S."/>
            <person name="Kovar C."/>
            <person name="Wu Y."/>
            <person name="Scherer S.E."/>
            <person name="Worley K.C."/>
            <person name="Muzny D.M."/>
            <person name="Gibbs R."/>
        </authorList>
    </citation>
    <scope>NUCLEOTIDE SEQUENCE</scope>
    <source>
        <strain evidence="8">Brora</strain>
    </source>
</reference>
<dbReference type="InterPro" id="IPR040122">
    <property type="entry name" value="Importin_beta"/>
</dbReference>
<feature type="domain" description="Importin N-terminal" evidence="6">
    <location>
        <begin position="21"/>
        <end position="101"/>
    </location>
</feature>
<dbReference type="AlphaFoldDB" id="T1JHU0"/>
<dbReference type="GO" id="GO:0005737">
    <property type="term" value="C:cytoplasm"/>
    <property type="evidence" value="ECO:0007669"/>
    <property type="project" value="UniProtKB-SubCell"/>
</dbReference>
<proteinExistence type="predicted"/>
<dbReference type="eggNOG" id="KOG1241">
    <property type="taxonomic scope" value="Eukaryota"/>
</dbReference>
<evidence type="ECO:0000313" key="7">
    <source>
        <dbReference type="EnsemblMetazoa" id="SMAR013421-PA"/>
    </source>
</evidence>
<keyword evidence="8" id="KW-1185">Reference proteome</keyword>
<organism evidence="7 8">
    <name type="scientific">Strigamia maritima</name>
    <name type="common">European centipede</name>
    <name type="synonym">Geophilus maritimus</name>
    <dbReference type="NCBI Taxonomy" id="126957"/>
    <lineage>
        <taxon>Eukaryota</taxon>
        <taxon>Metazoa</taxon>
        <taxon>Ecdysozoa</taxon>
        <taxon>Arthropoda</taxon>
        <taxon>Myriapoda</taxon>
        <taxon>Chilopoda</taxon>
        <taxon>Pleurostigmophora</taxon>
        <taxon>Geophilomorpha</taxon>
        <taxon>Linotaeniidae</taxon>
        <taxon>Strigamia</taxon>
    </lineage>
</organism>
<accession>T1JHU0</accession>
<evidence type="ECO:0000256" key="2">
    <source>
        <dbReference type="ARBA" id="ARBA00022448"/>
    </source>
</evidence>
<protein>
    <recommendedName>
        <fullName evidence="6">Importin N-terminal domain-containing protein</fullName>
    </recommendedName>
</protein>
<dbReference type="GO" id="GO:0006606">
    <property type="term" value="P:protein import into nucleus"/>
    <property type="evidence" value="ECO:0007669"/>
    <property type="project" value="InterPro"/>
</dbReference>
<dbReference type="PANTHER" id="PTHR10527">
    <property type="entry name" value="IMPORTIN BETA"/>
    <property type="match status" value="1"/>
</dbReference>
<dbReference type="STRING" id="126957.T1JHU0"/>
<dbReference type="Pfam" id="PF25574">
    <property type="entry name" value="TPR_IMB1"/>
    <property type="match status" value="1"/>
</dbReference>
<keyword evidence="2" id="KW-0813">Transport</keyword>
<evidence type="ECO:0000256" key="4">
    <source>
        <dbReference type="ARBA" id="ARBA00022737"/>
    </source>
</evidence>
<dbReference type="SUPFAM" id="SSF48371">
    <property type="entry name" value="ARM repeat"/>
    <property type="match status" value="1"/>
</dbReference>
<dbReference type="EMBL" id="JH432130">
    <property type="status" value="NOT_ANNOTATED_CDS"/>
    <property type="molecule type" value="Genomic_DNA"/>
</dbReference>
<keyword evidence="4" id="KW-0677">Repeat</keyword>
<dbReference type="Proteomes" id="UP000014500">
    <property type="component" value="Unassembled WGS sequence"/>
</dbReference>
<dbReference type="InterPro" id="IPR001494">
    <property type="entry name" value="Importin-beta_N"/>
</dbReference>
<reference evidence="7" key="2">
    <citation type="submission" date="2015-02" db="UniProtKB">
        <authorList>
            <consortium name="EnsemblMetazoa"/>
        </authorList>
    </citation>
    <scope>IDENTIFICATION</scope>
</reference>
<dbReference type="OMA" id="QRWINVD"/>
<evidence type="ECO:0000256" key="5">
    <source>
        <dbReference type="ARBA" id="ARBA00022927"/>
    </source>
</evidence>
<dbReference type="PhylomeDB" id="T1JHU0"/>
<keyword evidence="5" id="KW-0653">Protein transport</keyword>
<dbReference type="Pfam" id="PF23271">
    <property type="entry name" value="HEAT_GCN1"/>
    <property type="match status" value="1"/>
</dbReference>
<evidence type="ECO:0000256" key="1">
    <source>
        <dbReference type="ARBA" id="ARBA00004496"/>
    </source>
</evidence>
<dbReference type="PROSITE" id="PS50166">
    <property type="entry name" value="IMPORTIN_B_NT"/>
    <property type="match status" value="1"/>
</dbReference>
<keyword evidence="3" id="KW-0963">Cytoplasm</keyword>
<evidence type="ECO:0000256" key="3">
    <source>
        <dbReference type="ARBA" id="ARBA00022490"/>
    </source>
</evidence>
<comment type="subcellular location">
    <subcellularLocation>
        <location evidence="1">Cytoplasm</location>
    </subcellularLocation>
</comment>
<dbReference type="Gene3D" id="1.25.10.10">
    <property type="entry name" value="Leucine-rich Repeat Variant"/>
    <property type="match status" value="1"/>
</dbReference>
<evidence type="ECO:0000259" key="6">
    <source>
        <dbReference type="PROSITE" id="PS50166"/>
    </source>
</evidence>
<dbReference type="HOGENOM" id="CLU_008296_1_0_1"/>